<name>A0A2Z5XVJ6_9CAUD</name>
<dbReference type="KEGG" id="vg:64871962"/>
<dbReference type="EMBL" id="AP018486">
    <property type="protein sequence ID" value="BBC53874.1"/>
    <property type="molecule type" value="Genomic_DNA"/>
</dbReference>
<evidence type="ECO:0000313" key="1">
    <source>
        <dbReference type="EMBL" id="BBC53874.1"/>
    </source>
</evidence>
<dbReference type="GeneID" id="64871962"/>
<accession>A0A2Z5XVJ6</accession>
<keyword evidence="2" id="KW-1185">Reference proteome</keyword>
<proteinExistence type="predicted"/>
<sequence length="82" mass="9038">MDIGGISVGDRVGYRDGTMPLGSDMVRRGTVTKVGRKYVTLVLDSGVYGGSSRRMLGSVTSEQKVLPWTLFRLTDERERDKA</sequence>
<protein>
    <submittedName>
        <fullName evidence="1">Hypotheical protein</fullName>
    </submittedName>
</protein>
<dbReference type="RefSeq" id="YP_010062301.1">
    <property type="nucleotide sequence ID" value="NC_054792.1"/>
</dbReference>
<organism evidence="1 2">
    <name type="scientific">Mycobacterium phage PP</name>
    <dbReference type="NCBI Taxonomy" id="2077134"/>
    <lineage>
        <taxon>Viruses</taxon>
        <taxon>Duplodnaviria</taxon>
        <taxon>Heunggongvirae</taxon>
        <taxon>Uroviricota</taxon>
        <taxon>Caudoviricetes</taxon>
        <taxon>Sagamiharavirus</taxon>
        <taxon>Sagamiharavirus PP</taxon>
    </lineage>
</organism>
<evidence type="ECO:0000313" key="2">
    <source>
        <dbReference type="Proteomes" id="UP000250053"/>
    </source>
</evidence>
<reference evidence="1 2" key="1">
    <citation type="submission" date="2018-01" db="EMBL/GenBank/DDBJ databases">
        <title>Genome sequence of Mycobacterium phage PP.</title>
        <authorList>
            <person name="Uchiyama J."/>
            <person name="Matsuzaki S."/>
        </authorList>
    </citation>
    <scope>NUCLEOTIDE SEQUENCE [LARGE SCALE GENOMIC DNA]</scope>
</reference>
<dbReference type="Proteomes" id="UP000250053">
    <property type="component" value="Segment"/>
</dbReference>